<dbReference type="FunFam" id="2.40.50.140:FF:000024">
    <property type="entry name" value="Lysine--tRNA ligase"/>
    <property type="match status" value="1"/>
</dbReference>
<sequence length="154" mass="17353">MSESNELIEQRIQKIEELKKQGINPYPVRFFPDSKSKDIAEKFEKNPTGPETKFKLGGRLHSKRVMGKASFAHLKDNSGIIQLYATKDDLGETQYSIFKSLDLGDIIGLEGYLFKTQKGEITLHVTSVELLAKCIRPLPVVKEKTGLSTMRLPT</sequence>
<dbReference type="GO" id="GO:0046872">
    <property type="term" value="F:metal ion binding"/>
    <property type="evidence" value="ECO:0007669"/>
    <property type="project" value="UniProtKB-KW"/>
</dbReference>
<dbReference type="InterPro" id="IPR004365">
    <property type="entry name" value="NA-bd_OB_tRNA"/>
</dbReference>
<accession>N1UNN8</accession>
<dbReference type="GO" id="GO:0006430">
    <property type="term" value="P:lysyl-tRNA aminoacylation"/>
    <property type="evidence" value="ECO:0007669"/>
    <property type="project" value="TreeGrafter"/>
</dbReference>
<feature type="domain" description="OB" evidence="11">
    <location>
        <begin position="55"/>
        <end position="131"/>
    </location>
</feature>
<dbReference type="BioCyc" id="LINT1085541:G11IQ-2288-MONOMER"/>
<reference evidence="12 13" key="1">
    <citation type="submission" date="2013-02" db="EMBL/GenBank/DDBJ databases">
        <authorList>
            <person name="Harkins D.M."/>
            <person name="Durkin A.S."/>
            <person name="Brinkac L.M."/>
            <person name="Haft D.H."/>
            <person name="Selengut J.D."/>
            <person name="Sanka R."/>
            <person name="DePew J."/>
            <person name="Purushe J."/>
            <person name="Picardeau M."/>
            <person name="Werts C."/>
            <person name="Goarant C."/>
            <person name="Vinetz J.M."/>
            <person name="Sutton G.G."/>
            <person name="Nierman W.C."/>
            <person name="Fouts D.E."/>
        </authorList>
    </citation>
    <scope>NUCLEOTIDE SEQUENCE [LARGE SCALE GENOMIC DNA]</scope>
    <source>
        <strain evidence="12 13">200703203</strain>
    </source>
</reference>
<evidence type="ECO:0000256" key="10">
    <source>
        <dbReference type="ARBA" id="ARBA00048573"/>
    </source>
</evidence>
<evidence type="ECO:0000313" key="13">
    <source>
        <dbReference type="Proteomes" id="UP000012220"/>
    </source>
</evidence>
<dbReference type="CDD" id="cd04322">
    <property type="entry name" value="LysRS_N"/>
    <property type="match status" value="1"/>
</dbReference>
<dbReference type="GO" id="GO:0005524">
    <property type="term" value="F:ATP binding"/>
    <property type="evidence" value="ECO:0007669"/>
    <property type="project" value="UniProtKB-KW"/>
</dbReference>
<dbReference type="GO" id="GO:0000049">
    <property type="term" value="F:tRNA binding"/>
    <property type="evidence" value="ECO:0007669"/>
    <property type="project" value="TreeGrafter"/>
</dbReference>
<evidence type="ECO:0000256" key="1">
    <source>
        <dbReference type="ARBA" id="ARBA00008226"/>
    </source>
</evidence>
<keyword evidence="6" id="KW-0067">ATP-binding</keyword>
<evidence type="ECO:0000313" key="12">
    <source>
        <dbReference type="EMBL" id="EMY27913.1"/>
    </source>
</evidence>
<dbReference type="InterPro" id="IPR044136">
    <property type="entry name" value="Lys-tRNA-ligase_II_N"/>
</dbReference>
<keyword evidence="4" id="KW-0479">Metal-binding</keyword>
<dbReference type="InterPro" id="IPR012340">
    <property type="entry name" value="NA-bd_OB-fold"/>
</dbReference>
<dbReference type="Pfam" id="PF01336">
    <property type="entry name" value="tRNA_anti-codon"/>
    <property type="match status" value="1"/>
</dbReference>
<comment type="similarity">
    <text evidence="1">Belongs to the class-II aminoacyl-tRNA synthetase family.</text>
</comment>
<dbReference type="PANTHER" id="PTHR42918">
    <property type="entry name" value="LYSYL-TRNA SYNTHETASE"/>
    <property type="match status" value="1"/>
</dbReference>
<evidence type="ECO:0000256" key="5">
    <source>
        <dbReference type="ARBA" id="ARBA00022741"/>
    </source>
</evidence>
<dbReference type="Gene3D" id="2.40.50.140">
    <property type="entry name" value="Nucleic acid-binding proteins"/>
    <property type="match status" value="1"/>
</dbReference>
<proteinExistence type="inferred from homology"/>
<dbReference type="SUPFAM" id="SSF50249">
    <property type="entry name" value="Nucleic acid-binding proteins"/>
    <property type="match status" value="1"/>
</dbReference>
<keyword evidence="7" id="KW-0648">Protein biosynthesis</keyword>
<dbReference type="GO" id="GO:0005829">
    <property type="term" value="C:cytosol"/>
    <property type="evidence" value="ECO:0007669"/>
    <property type="project" value="TreeGrafter"/>
</dbReference>
<protein>
    <recommendedName>
        <fullName evidence="2">lysine--tRNA ligase</fullName>
        <ecNumber evidence="2">6.1.1.6</ecNumber>
    </recommendedName>
    <alternativeName>
        <fullName evidence="9">Lysyl-tRNA synthetase</fullName>
    </alternativeName>
</protein>
<evidence type="ECO:0000256" key="4">
    <source>
        <dbReference type="ARBA" id="ARBA00022723"/>
    </source>
</evidence>
<evidence type="ECO:0000256" key="9">
    <source>
        <dbReference type="ARBA" id="ARBA00030563"/>
    </source>
</evidence>
<dbReference type="AlphaFoldDB" id="N1UNN8"/>
<evidence type="ECO:0000256" key="2">
    <source>
        <dbReference type="ARBA" id="ARBA00013166"/>
    </source>
</evidence>
<dbReference type="EC" id="6.1.1.6" evidence="2"/>
<keyword evidence="5" id="KW-0547">Nucleotide-binding</keyword>
<evidence type="ECO:0000256" key="6">
    <source>
        <dbReference type="ARBA" id="ARBA00022840"/>
    </source>
</evidence>
<dbReference type="GO" id="GO:0004824">
    <property type="term" value="F:lysine-tRNA ligase activity"/>
    <property type="evidence" value="ECO:0007669"/>
    <property type="project" value="UniProtKB-EC"/>
</dbReference>
<organism evidence="12 13">
    <name type="scientific">Leptospira interrogans serovar Australis str. 200703203</name>
    <dbReference type="NCBI Taxonomy" id="1085541"/>
    <lineage>
        <taxon>Bacteria</taxon>
        <taxon>Pseudomonadati</taxon>
        <taxon>Spirochaetota</taxon>
        <taxon>Spirochaetia</taxon>
        <taxon>Leptospirales</taxon>
        <taxon>Leptospiraceae</taxon>
        <taxon>Leptospira</taxon>
    </lineage>
</organism>
<keyword evidence="3" id="KW-0436">Ligase</keyword>
<evidence type="ECO:0000259" key="11">
    <source>
        <dbReference type="Pfam" id="PF01336"/>
    </source>
</evidence>
<keyword evidence="8" id="KW-0030">Aminoacyl-tRNA synthetase</keyword>
<name>N1UNN8_LEPIR</name>
<evidence type="ECO:0000256" key="7">
    <source>
        <dbReference type="ARBA" id="ARBA00022917"/>
    </source>
</evidence>
<dbReference type="PANTHER" id="PTHR42918:SF15">
    <property type="entry name" value="LYSINE--TRNA LIGASE, CHLOROPLASTIC_MITOCHONDRIAL"/>
    <property type="match status" value="1"/>
</dbReference>
<dbReference type="Proteomes" id="UP000012220">
    <property type="component" value="Unassembled WGS sequence"/>
</dbReference>
<evidence type="ECO:0000256" key="3">
    <source>
        <dbReference type="ARBA" id="ARBA00022598"/>
    </source>
</evidence>
<comment type="caution">
    <text evidence="12">The sequence shown here is derived from an EMBL/GenBank/DDBJ whole genome shotgun (WGS) entry which is preliminary data.</text>
</comment>
<dbReference type="EMBL" id="AHNY02000005">
    <property type="protein sequence ID" value="EMY27913.1"/>
    <property type="molecule type" value="Genomic_DNA"/>
</dbReference>
<evidence type="ECO:0000256" key="8">
    <source>
        <dbReference type="ARBA" id="ARBA00023146"/>
    </source>
</evidence>
<comment type="catalytic activity">
    <reaction evidence="10">
        <text>tRNA(Lys) + L-lysine + ATP = L-lysyl-tRNA(Lys) + AMP + diphosphate</text>
        <dbReference type="Rhea" id="RHEA:20792"/>
        <dbReference type="Rhea" id="RHEA-COMP:9696"/>
        <dbReference type="Rhea" id="RHEA-COMP:9697"/>
        <dbReference type="ChEBI" id="CHEBI:30616"/>
        <dbReference type="ChEBI" id="CHEBI:32551"/>
        <dbReference type="ChEBI" id="CHEBI:33019"/>
        <dbReference type="ChEBI" id="CHEBI:78442"/>
        <dbReference type="ChEBI" id="CHEBI:78529"/>
        <dbReference type="ChEBI" id="CHEBI:456215"/>
        <dbReference type="EC" id="6.1.1.6"/>
    </reaction>
</comment>
<gene>
    <name evidence="12" type="ORF">LEP1GSC115_3151</name>
</gene>